<accession>A0A5D8Q952</accession>
<keyword evidence="3 8" id="KW-0479">Metal-binding</keyword>
<gene>
    <name evidence="8 10" type="primary">acpS</name>
    <name evidence="10" type="ORF">FWJ32_10690</name>
</gene>
<dbReference type="InterPro" id="IPR004568">
    <property type="entry name" value="Ppantetheine-prot_Trfase_dom"/>
</dbReference>
<feature type="domain" description="4'-phosphopantetheinyl transferase" evidence="9">
    <location>
        <begin position="7"/>
        <end position="116"/>
    </location>
</feature>
<dbReference type="NCBIfam" id="TIGR00556">
    <property type="entry name" value="pantethn_trn"/>
    <property type="match status" value="1"/>
</dbReference>
<evidence type="ECO:0000256" key="5">
    <source>
        <dbReference type="ARBA" id="ARBA00022842"/>
    </source>
</evidence>
<evidence type="ECO:0000256" key="1">
    <source>
        <dbReference type="ARBA" id="ARBA00022516"/>
    </source>
</evidence>
<comment type="function">
    <text evidence="8">Transfers the 4'-phosphopantetheine moiety from coenzyme A to a Ser of acyl-carrier-protein.</text>
</comment>
<evidence type="ECO:0000256" key="2">
    <source>
        <dbReference type="ARBA" id="ARBA00022679"/>
    </source>
</evidence>
<dbReference type="GO" id="GO:0008897">
    <property type="term" value="F:holo-[acyl-carrier-protein] synthase activity"/>
    <property type="evidence" value="ECO:0007669"/>
    <property type="project" value="UniProtKB-UniRule"/>
</dbReference>
<keyword evidence="8" id="KW-0963">Cytoplasm</keyword>
<keyword evidence="5 8" id="KW-0460">Magnesium</keyword>
<keyword evidence="11" id="KW-1185">Reference proteome</keyword>
<reference evidence="10 11" key="1">
    <citation type="submission" date="2019-08" db="EMBL/GenBank/DDBJ databases">
        <title>Calorimonas adulescens gen. nov., sp. nov., an anaerobic thermophilic bacterium from Sakhalin hot spring.</title>
        <authorList>
            <person name="Khomyakova M.A."/>
            <person name="Merkel A.Y."/>
            <person name="Novikov A."/>
            <person name="Bonch-Osmolovskaya E.A."/>
            <person name="Slobodkin A.I."/>
        </authorList>
    </citation>
    <scope>NUCLEOTIDE SEQUENCE [LARGE SCALE GENOMIC DNA]</scope>
    <source>
        <strain evidence="10 11">A05MB</strain>
    </source>
</reference>
<dbReference type="GO" id="GO:0000287">
    <property type="term" value="F:magnesium ion binding"/>
    <property type="evidence" value="ECO:0007669"/>
    <property type="project" value="UniProtKB-UniRule"/>
</dbReference>
<sequence>MGLLYTGVDIVEIKRIGSIMEKHPAFIERFFTEREMSYFIDKRLKAEHIAAGFAAKEAVSKCIGGLIGIKLKDIEVLRGGRPEVRLWGRAKQKAELMGIGYISVSISHSSDYAVAFAVAKGGDCDVSFDGGGNESNRQGCY</sequence>
<evidence type="ECO:0000313" key="11">
    <source>
        <dbReference type="Proteomes" id="UP000322976"/>
    </source>
</evidence>
<dbReference type="EMBL" id="VTPS01000018">
    <property type="protein sequence ID" value="TZE81110.1"/>
    <property type="molecule type" value="Genomic_DNA"/>
</dbReference>
<feature type="binding site" evidence="8">
    <location>
        <position position="57"/>
    </location>
    <ligand>
        <name>Mg(2+)</name>
        <dbReference type="ChEBI" id="CHEBI:18420"/>
    </ligand>
</feature>
<keyword evidence="7 8" id="KW-0275">Fatty acid biosynthesis</keyword>
<feature type="binding site" evidence="8">
    <location>
        <position position="9"/>
    </location>
    <ligand>
        <name>Mg(2+)</name>
        <dbReference type="ChEBI" id="CHEBI:18420"/>
    </ligand>
</feature>
<evidence type="ECO:0000313" key="10">
    <source>
        <dbReference type="EMBL" id="TZE81110.1"/>
    </source>
</evidence>
<evidence type="ECO:0000256" key="6">
    <source>
        <dbReference type="ARBA" id="ARBA00023098"/>
    </source>
</evidence>
<dbReference type="Gene3D" id="3.90.470.20">
    <property type="entry name" value="4'-phosphopantetheinyl transferase domain"/>
    <property type="match status" value="1"/>
</dbReference>
<evidence type="ECO:0000256" key="8">
    <source>
        <dbReference type="HAMAP-Rule" id="MF_00101"/>
    </source>
</evidence>
<dbReference type="GO" id="GO:0005737">
    <property type="term" value="C:cytoplasm"/>
    <property type="evidence" value="ECO:0007669"/>
    <property type="project" value="UniProtKB-SubCell"/>
</dbReference>
<comment type="caution">
    <text evidence="10">The sequence shown here is derived from an EMBL/GenBank/DDBJ whole genome shotgun (WGS) entry which is preliminary data.</text>
</comment>
<comment type="subcellular location">
    <subcellularLocation>
        <location evidence="8">Cytoplasm</location>
    </subcellularLocation>
</comment>
<comment type="catalytic activity">
    <reaction evidence="8">
        <text>apo-[ACP] + CoA = holo-[ACP] + adenosine 3',5'-bisphosphate + H(+)</text>
        <dbReference type="Rhea" id="RHEA:12068"/>
        <dbReference type="Rhea" id="RHEA-COMP:9685"/>
        <dbReference type="Rhea" id="RHEA-COMP:9690"/>
        <dbReference type="ChEBI" id="CHEBI:15378"/>
        <dbReference type="ChEBI" id="CHEBI:29999"/>
        <dbReference type="ChEBI" id="CHEBI:57287"/>
        <dbReference type="ChEBI" id="CHEBI:58343"/>
        <dbReference type="ChEBI" id="CHEBI:64479"/>
        <dbReference type="EC" id="2.7.8.7"/>
    </reaction>
</comment>
<dbReference type="HAMAP" id="MF_00101">
    <property type="entry name" value="AcpS"/>
    <property type="match status" value="1"/>
</dbReference>
<dbReference type="AlphaFoldDB" id="A0A5D8Q952"/>
<evidence type="ECO:0000259" key="9">
    <source>
        <dbReference type="Pfam" id="PF01648"/>
    </source>
</evidence>
<dbReference type="Pfam" id="PF01648">
    <property type="entry name" value="ACPS"/>
    <property type="match status" value="1"/>
</dbReference>
<dbReference type="EC" id="2.7.8.7" evidence="8"/>
<keyword evidence="6 8" id="KW-0443">Lipid metabolism</keyword>
<dbReference type="InterPro" id="IPR008278">
    <property type="entry name" value="4-PPantetheinyl_Trfase_dom"/>
</dbReference>
<dbReference type="InterPro" id="IPR037143">
    <property type="entry name" value="4-PPantetheinyl_Trfase_dom_sf"/>
</dbReference>
<evidence type="ECO:0000256" key="3">
    <source>
        <dbReference type="ARBA" id="ARBA00022723"/>
    </source>
</evidence>
<proteinExistence type="inferred from homology"/>
<comment type="similarity">
    <text evidence="8">Belongs to the P-Pant transferase superfamily. AcpS family.</text>
</comment>
<keyword evidence="4 8" id="KW-0276">Fatty acid metabolism</keyword>
<keyword evidence="1 8" id="KW-0444">Lipid biosynthesis</keyword>
<evidence type="ECO:0000256" key="7">
    <source>
        <dbReference type="ARBA" id="ARBA00023160"/>
    </source>
</evidence>
<dbReference type="NCBIfam" id="TIGR00516">
    <property type="entry name" value="acpS"/>
    <property type="match status" value="1"/>
</dbReference>
<keyword evidence="2 8" id="KW-0808">Transferase</keyword>
<dbReference type="Proteomes" id="UP000322976">
    <property type="component" value="Unassembled WGS sequence"/>
</dbReference>
<dbReference type="SUPFAM" id="SSF56214">
    <property type="entry name" value="4'-phosphopantetheinyl transferase"/>
    <property type="match status" value="1"/>
</dbReference>
<dbReference type="RefSeq" id="WP_149545947.1">
    <property type="nucleotide sequence ID" value="NZ_VTPS01000018.1"/>
</dbReference>
<dbReference type="InterPro" id="IPR002582">
    <property type="entry name" value="ACPS"/>
</dbReference>
<dbReference type="GO" id="GO:0006633">
    <property type="term" value="P:fatty acid biosynthetic process"/>
    <property type="evidence" value="ECO:0007669"/>
    <property type="project" value="UniProtKB-UniRule"/>
</dbReference>
<protein>
    <recommendedName>
        <fullName evidence="8">Holo-[acyl-carrier-protein] synthase</fullName>
        <shortName evidence="8">Holo-ACP synthase</shortName>
        <ecNumber evidence="8">2.7.8.7</ecNumber>
    </recommendedName>
    <alternativeName>
        <fullName evidence="8">4'-phosphopantetheinyl transferase AcpS</fullName>
    </alternativeName>
</protein>
<comment type="cofactor">
    <cofactor evidence="8">
        <name>Mg(2+)</name>
        <dbReference type="ChEBI" id="CHEBI:18420"/>
    </cofactor>
</comment>
<name>A0A5D8Q952_9THEO</name>
<evidence type="ECO:0000256" key="4">
    <source>
        <dbReference type="ARBA" id="ARBA00022832"/>
    </source>
</evidence>
<organism evidence="10 11">
    <name type="scientific">Calorimonas adulescens</name>
    <dbReference type="NCBI Taxonomy" id="2606906"/>
    <lineage>
        <taxon>Bacteria</taxon>
        <taxon>Bacillati</taxon>
        <taxon>Bacillota</taxon>
        <taxon>Clostridia</taxon>
        <taxon>Thermoanaerobacterales</taxon>
        <taxon>Thermoanaerobacteraceae</taxon>
        <taxon>Calorimonas</taxon>
    </lineage>
</organism>